<keyword evidence="6 7" id="KW-0472">Membrane</keyword>
<dbReference type="PANTHER" id="PTHR47371">
    <property type="entry name" value="LIPOTEICHOIC ACID SYNTHASE"/>
    <property type="match status" value="1"/>
</dbReference>
<comment type="caution">
    <text evidence="9">The sequence shown here is derived from an EMBL/GenBank/DDBJ whole genome shotgun (WGS) entry which is preliminary data.</text>
</comment>
<dbReference type="SUPFAM" id="SSF53649">
    <property type="entry name" value="Alkaline phosphatase-like"/>
    <property type="match status" value="1"/>
</dbReference>
<evidence type="ECO:0000259" key="8">
    <source>
        <dbReference type="PROSITE" id="PS50206"/>
    </source>
</evidence>
<dbReference type="CDD" id="cd16015">
    <property type="entry name" value="LTA_synthase"/>
    <property type="match status" value="1"/>
</dbReference>
<dbReference type="EMBL" id="VJXX01000006">
    <property type="protein sequence ID" value="MPY12081.1"/>
    <property type="molecule type" value="Genomic_DNA"/>
</dbReference>
<reference evidence="10" key="1">
    <citation type="submission" date="2019-07" db="EMBL/GenBank/DDBJ databases">
        <title>Arthrobacter KR32 sp. nov., isolated from mountain cheese made of cows milk.</title>
        <authorList>
            <person name="Flegler A."/>
        </authorList>
    </citation>
    <scope>NUCLEOTIDE SEQUENCE [LARGE SCALE GENOMIC DNA]</scope>
    <source>
        <strain evidence="10">KR32</strain>
    </source>
</reference>
<feature type="transmembrane region" description="Helical" evidence="7">
    <location>
        <begin position="12"/>
        <end position="42"/>
    </location>
</feature>
<keyword evidence="3" id="KW-1003">Cell membrane</keyword>
<accession>A0A7X1NS94</accession>
<dbReference type="Pfam" id="PF00884">
    <property type="entry name" value="Sulfatase"/>
    <property type="match status" value="1"/>
</dbReference>
<name>A0A7X1NS94_9MICC</name>
<evidence type="ECO:0000256" key="4">
    <source>
        <dbReference type="ARBA" id="ARBA00022692"/>
    </source>
</evidence>
<dbReference type="InterPro" id="IPR001763">
    <property type="entry name" value="Rhodanese-like_dom"/>
</dbReference>
<evidence type="ECO:0000256" key="3">
    <source>
        <dbReference type="ARBA" id="ARBA00022475"/>
    </source>
</evidence>
<feature type="domain" description="Rhodanese" evidence="8">
    <location>
        <begin position="288"/>
        <end position="312"/>
    </location>
</feature>
<evidence type="ECO:0000256" key="2">
    <source>
        <dbReference type="ARBA" id="ARBA00004936"/>
    </source>
</evidence>
<gene>
    <name evidence="9" type="ORF">FNH21_15400</name>
</gene>
<dbReference type="Gene3D" id="3.40.720.10">
    <property type="entry name" value="Alkaline Phosphatase, subunit A"/>
    <property type="match status" value="1"/>
</dbReference>
<dbReference type="OrthoDB" id="9760224at2"/>
<comment type="subcellular location">
    <subcellularLocation>
        <location evidence="1">Cell membrane</location>
        <topology evidence="1">Multi-pass membrane protein</topology>
    </subcellularLocation>
</comment>
<dbReference type="AlphaFoldDB" id="A0A7X1NS94"/>
<protein>
    <submittedName>
        <fullName evidence="9">LTA synthase family protein</fullName>
    </submittedName>
</protein>
<feature type="transmembrane region" description="Helical" evidence="7">
    <location>
        <begin position="66"/>
        <end position="91"/>
    </location>
</feature>
<proteinExistence type="predicted"/>
<dbReference type="RefSeq" id="WP_152816932.1">
    <property type="nucleotide sequence ID" value="NZ_VJXX01000006.1"/>
</dbReference>
<evidence type="ECO:0000256" key="5">
    <source>
        <dbReference type="ARBA" id="ARBA00022989"/>
    </source>
</evidence>
<dbReference type="InterPro" id="IPR050448">
    <property type="entry name" value="OpgB/LTA_synthase_biosynth"/>
</dbReference>
<evidence type="ECO:0000256" key="6">
    <source>
        <dbReference type="ARBA" id="ARBA00023136"/>
    </source>
</evidence>
<feature type="transmembrane region" description="Helical" evidence="7">
    <location>
        <begin position="111"/>
        <end position="132"/>
    </location>
</feature>
<dbReference type="InterPro" id="IPR000917">
    <property type="entry name" value="Sulfatase_N"/>
</dbReference>
<organism evidence="9 10">
    <name type="scientific">Arthrobacter bussei</name>
    <dbReference type="NCBI Taxonomy" id="2594179"/>
    <lineage>
        <taxon>Bacteria</taxon>
        <taxon>Bacillati</taxon>
        <taxon>Actinomycetota</taxon>
        <taxon>Actinomycetes</taxon>
        <taxon>Micrococcales</taxon>
        <taxon>Micrococcaceae</taxon>
        <taxon>Arthrobacter</taxon>
    </lineage>
</organism>
<dbReference type="Proteomes" id="UP000326464">
    <property type="component" value="Unassembled WGS sequence"/>
</dbReference>
<evidence type="ECO:0000256" key="7">
    <source>
        <dbReference type="SAM" id="Phobius"/>
    </source>
</evidence>
<keyword evidence="5 7" id="KW-1133">Transmembrane helix</keyword>
<dbReference type="PROSITE" id="PS50206">
    <property type="entry name" value="RHODANESE_3"/>
    <property type="match status" value="1"/>
</dbReference>
<keyword evidence="4 7" id="KW-0812">Transmembrane</keyword>
<dbReference type="PANTHER" id="PTHR47371:SF3">
    <property type="entry name" value="PHOSPHOGLYCEROL TRANSFERASE I"/>
    <property type="match status" value="1"/>
</dbReference>
<dbReference type="InterPro" id="IPR017850">
    <property type="entry name" value="Alkaline_phosphatase_core_sf"/>
</dbReference>
<keyword evidence="10" id="KW-1185">Reference proteome</keyword>
<comment type="pathway">
    <text evidence="2">Cell wall biogenesis; lipoteichoic acid biosynthesis.</text>
</comment>
<evidence type="ECO:0000313" key="9">
    <source>
        <dbReference type="EMBL" id="MPY12081.1"/>
    </source>
</evidence>
<sequence length="517" mass="55333">MADQILHVIRRAGIILGYALVYVLIWAGLTLLIAAIGIRYYWGEISVGQMVLNLVSVETDGGGGGVVWAGILGVGVAPLVITALIGVVHFLRRRTRRRSGADARPRRAKVLTRSVSTVLVGALVIGGTTAFATTVGVASYIRGANSDFDLGDFYVEPVITSEENARNLVVVYLESGEGTLQDEELFEKDAFTPLKDATPASEGWQEAPALQQYQGGGWTMSGIVASECGIPLKGTGAAAGAPPSNDLGTDTPTYLPGLTCAGDLLQERGYTNVFLTGANAAFAAKETYLRTHGYAEVKDLDDWRAAGDPPESFREDWGLSDGQLMTHAKEEVDRLHAESERTGQRFNLSMLTLDTHEPAHVYDYCTVDTELDIPSVYSCSMAQVAGLVDHMRERGYLEDTAVVIVGDHLRRSPAGDPLHEQIEGNPNRSIFNRIWVPGGSGTAELRSGMDQLSVYPTVLEAAGLTLQDGAAGLGVSAFSTEIPRGSAQALAPDAYNELLEALSIPFYDRAWGVSDAP</sequence>
<evidence type="ECO:0000256" key="1">
    <source>
        <dbReference type="ARBA" id="ARBA00004651"/>
    </source>
</evidence>
<dbReference type="GO" id="GO:0005886">
    <property type="term" value="C:plasma membrane"/>
    <property type="evidence" value="ECO:0007669"/>
    <property type="project" value="UniProtKB-SubCell"/>
</dbReference>
<evidence type="ECO:0000313" key="10">
    <source>
        <dbReference type="Proteomes" id="UP000326464"/>
    </source>
</evidence>